<protein>
    <recommendedName>
        <fullName evidence="4">Lipoprotein</fullName>
    </recommendedName>
</protein>
<dbReference type="Proteomes" id="UP000031670">
    <property type="component" value="Unassembled WGS sequence"/>
</dbReference>
<name>A0A0B8P125_9VIBR</name>
<evidence type="ECO:0000313" key="2">
    <source>
        <dbReference type="EMBL" id="GAM60475.1"/>
    </source>
</evidence>
<evidence type="ECO:0000313" key="3">
    <source>
        <dbReference type="Proteomes" id="UP000031670"/>
    </source>
</evidence>
<proteinExistence type="predicted"/>
<feature type="signal peptide" evidence="1">
    <location>
        <begin position="1"/>
        <end position="18"/>
    </location>
</feature>
<reference evidence="2 3" key="1">
    <citation type="submission" date="2015-01" db="EMBL/GenBank/DDBJ databases">
        <title>Vibrio sp. C5 JCM 19232 whole genome shotgun sequence.</title>
        <authorList>
            <person name="Sawabe T."/>
            <person name="Meirelles P."/>
            <person name="Feng G."/>
            <person name="Sayaka M."/>
            <person name="Hattori M."/>
            <person name="Ohkuma M."/>
        </authorList>
    </citation>
    <scope>NUCLEOTIDE SEQUENCE [LARGE SCALE GENOMIC DNA]</scope>
    <source>
        <strain evidence="2 3">JCM19232</strain>
    </source>
</reference>
<keyword evidence="1" id="KW-0732">Signal</keyword>
<reference evidence="2 3" key="2">
    <citation type="submission" date="2015-01" db="EMBL/GenBank/DDBJ databases">
        <authorList>
            <consortium name="NBRP consortium"/>
            <person name="Sawabe T."/>
            <person name="Meirelles P."/>
            <person name="Feng G."/>
            <person name="Sayaka M."/>
            <person name="Hattori M."/>
            <person name="Ohkuma M."/>
        </authorList>
    </citation>
    <scope>NUCLEOTIDE SEQUENCE [LARGE SCALE GENOMIC DNA]</scope>
    <source>
        <strain evidence="2 3">JCM19232</strain>
    </source>
</reference>
<accession>A0A0B8P125</accession>
<dbReference type="AlphaFoldDB" id="A0A0B8P125"/>
<comment type="caution">
    <text evidence="2">The sequence shown here is derived from an EMBL/GenBank/DDBJ whole genome shotgun (WGS) entry which is preliminary data.</text>
</comment>
<evidence type="ECO:0008006" key="4">
    <source>
        <dbReference type="Google" id="ProtNLM"/>
    </source>
</evidence>
<gene>
    <name evidence="2" type="ORF">JCM19232_808</name>
</gene>
<sequence>MKKSKVALAVALSAGLLAGCDFDVGPESDSSGGGGGNTPTSDLVGAYWDFGTPAAAATQSVDLPNVYVFDGTTQKYYDDDATPGIYEIKTTPYTDDIEGGVITFTYYDENGQGTEVTGTYTVVDGVLTVDSFSFGTLTAADETTNEAIKEAVEKANADAGFNNLVQILDT</sequence>
<dbReference type="EMBL" id="BBSA01000001">
    <property type="protein sequence ID" value="GAM60475.1"/>
    <property type="molecule type" value="Genomic_DNA"/>
</dbReference>
<evidence type="ECO:0000256" key="1">
    <source>
        <dbReference type="SAM" id="SignalP"/>
    </source>
</evidence>
<feature type="chain" id="PRO_5002139621" description="Lipoprotein" evidence="1">
    <location>
        <begin position="19"/>
        <end position="170"/>
    </location>
</feature>
<organism evidence="2 3">
    <name type="scientific">Vibrio ishigakensis</name>
    <dbReference type="NCBI Taxonomy" id="1481914"/>
    <lineage>
        <taxon>Bacteria</taxon>
        <taxon>Pseudomonadati</taxon>
        <taxon>Pseudomonadota</taxon>
        <taxon>Gammaproteobacteria</taxon>
        <taxon>Vibrionales</taxon>
        <taxon>Vibrionaceae</taxon>
        <taxon>Vibrio</taxon>
    </lineage>
</organism>
<dbReference type="PROSITE" id="PS51257">
    <property type="entry name" value="PROKAR_LIPOPROTEIN"/>
    <property type="match status" value="1"/>
</dbReference>